<keyword evidence="1" id="KW-0732">Signal</keyword>
<reference evidence="2" key="1">
    <citation type="submission" date="2023-03" db="EMBL/GenBank/DDBJ databases">
        <title>Complete genome of Cladonia borealis.</title>
        <authorList>
            <person name="Park H."/>
        </authorList>
    </citation>
    <scope>NUCLEOTIDE SEQUENCE</scope>
    <source>
        <strain evidence="2">ANT050790</strain>
    </source>
</reference>
<evidence type="ECO:0000313" key="2">
    <source>
        <dbReference type="EMBL" id="KAK0512463.1"/>
    </source>
</evidence>
<protein>
    <recommendedName>
        <fullName evidence="4">Ecp2 effector protein domain-containing protein</fullName>
    </recommendedName>
</protein>
<feature type="signal peptide" evidence="1">
    <location>
        <begin position="1"/>
        <end position="20"/>
    </location>
</feature>
<feature type="chain" id="PRO_5041353280" description="Ecp2 effector protein domain-containing protein" evidence="1">
    <location>
        <begin position="21"/>
        <end position="160"/>
    </location>
</feature>
<evidence type="ECO:0000313" key="3">
    <source>
        <dbReference type="Proteomes" id="UP001166286"/>
    </source>
</evidence>
<proteinExistence type="predicted"/>
<dbReference type="AlphaFoldDB" id="A0AA39R086"/>
<comment type="caution">
    <text evidence="2">The sequence shown here is derived from an EMBL/GenBank/DDBJ whole genome shotgun (WGS) entry which is preliminary data.</text>
</comment>
<dbReference type="EMBL" id="JAFEKC020000011">
    <property type="protein sequence ID" value="KAK0512463.1"/>
    <property type="molecule type" value="Genomic_DNA"/>
</dbReference>
<evidence type="ECO:0000256" key="1">
    <source>
        <dbReference type="SAM" id="SignalP"/>
    </source>
</evidence>
<organism evidence="2 3">
    <name type="scientific">Cladonia borealis</name>
    <dbReference type="NCBI Taxonomy" id="184061"/>
    <lineage>
        <taxon>Eukaryota</taxon>
        <taxon>Fungi</taxon>
        <taxon>Dikarya</taxon>
        <taxon>Ascomycota</taxon>
        <taxon>Pezizomycotina</taxon>
        <taxon>Lecanoromycetes</taxon>
        <taxon>OSLEUM clade</taxon>
        <taxon>Lecanoromycetidae</taxon>
        <taxon>Lecanorales</taxon>
        <taxon>Lecanorineae</taxon>
        <taxon>Cladoniaceae</taxon>
        <taxon>Cladonia</taxon>
    </lineage>
</organism>
<name>A0AA39R086_9LECA</name>
<evidence type="ECO:0008006" key="4">
    <source>
        <dbReference type="Google" id="ProtNLM"/>
    </source>
</evidence>
<gene>
    <name evidence="2" type="ORF">JMJ35_005591</name>
</gene>
<keyword evidence="3" id="KW-1185">Reference proteome</keyword>
<dbReference type="Proteomes" id="UP001166286">
    <property type="component" value="Unassembled WGS sequence"/>
</dbReference>
<accession>A0AA39R086</accession>
<sequence length="160" mass="17841">MIWPNHLIIVLSAAFSTIHALNLPTPLNRTVELPSQLTSDWECLTIPFSKPLVYTDCEVAYRELPDTTYRAIFHQKGEDDGHRLPVEKSHNTCTLSVSLAEGLQDKSSWAEIAFKAEMLNDLCVNGVNDGGYIKTGQYGRIWITLMNADNGMVSKEVDAT</sequence>